<evidence type="ECO:0000313" key="7">
    <source>
        <dbReference type="EMBL" id="AXA85635.1"/>
    </source>
</evidence>
<dbReference type="KEGG" id="lue:DCD74_11730"/>
<evidence type="ECO:0000256" key="2">
    <source>
        <dbReference type="ARBA" id="ARBA00022692"/>
    </source>
</evidence>
<dbReference type="InterPro" id="IPR004837">
    <property type="entry name" value="NaCa_Exmemb"/>
</dbReference>
<dbReference type="Pfam" id="PF01699">
    <property type="entry name" value="Na_Ca_ex"/>
    <property type="match status" value="2"/>
</dbReference>
<feature type="transmembrane region" description="Helical" evidence="5">
    <location>
        <begin position="324"/>
        <end position="345"/>
    </location>
</feature>
<dbReference type="InterPro" id="IPR044880">
    <property type="entry name" value="NCX_ion-bd_dom_sf"/>
</dbReference>
<dbReference type="Gene3D" id="1.20.1420.30">
    <property type="entry name" value="NCX, central ion-binding region"/>
    <property type="match status" value="1"/>
</dbReference>
<keyword evidence="4 5" id="KW-0472">Membrane</keyword>
<feature type="transmembrane region" description="Helical" evidence="5">
    <location>
        <begin position="142"/>
        <end position="159"/>
    </location>
</feature>
<evidence type="ECO:0000259" key="6">
    <source>
        <dbReference type="Pfam" id="PF01699"/>
    </source>
</evidence>
<dbReference type="GO" id="GO:0016020">
    <property type="term" value="C:membrane"/>
    <property type="evidence" value="ECO:0007669"/>
    <property type="project" value="UniProtKB-SubCell"/>
</dbReference>
<protein>
    <submittedName>
        <fullName evidence="7">Sodium:proton exchanger</fullName>
    </submittedName>
</protein>
<keyword evidence="2 5" id="KW-0812">Transmembrane</keyword>
<sequence>MVLRVVGESESAPLNAALFGMAILAAGFLLSWGAEAAEKYIAAGFIIAIVAMITVLPEYAVDFYYAYRAGQDPSSGYVAYAAANMTGANRLLIGLAWPLMVWLHWWRSKEKGITLDRENSVEFVFLAAASAYAFVIVFKNTISIIDFGVLATIFGLYLWRTSKGKNEEVEEGDEPGPGAIIAHLPPRSRWTAMGLMSVVAAVVILLSAELFAESLVSSGRVLGLDEFLLIQWLAPLASEAPAVVIAVLFVLDGRARAGLAAMISDKINQWTLLVGMLPIAMSVGAGQVMALPLDARQQHEEFLLTAAQSLFALTLLMRRRLSVWSAIMLTVMFFGQLFLAFFFRSDLEREIAVLTKVAYVYLAMAAVVFVANAKRLPELLRDAMVPRKAEPVAPGPVRAVRPPAASSNG</sequence>
<feature type="transmembrane region" description="Helical" evidence="5">
    <location>
        <begin position="351"/>
        <end position="371"/>
    </location>
</feature>
<feature type="transmembrane region" description="Helical" evidence="5">
    <location>
        <begin position="120"/>
        <end position="136"/>
    </location>
</feature>
<accession>A0A344J9C5</accession>
<dbReference type="Proteomes" id="UP000251842">
    <property type="component" value="Chromosome"/>
</dbReference>
<dbReference type="AlphaFoldDB" id="A0A344J9C5"/>
<evidence type="ECO:0000256" key="3">
    <source>
        <dbReference type="ARBA" id="ARBA00022989"/>
    </source>
</evidence>
<keyword evidence="3 5" id="KW-1133">Transmembrane helix</keyword>
<feature type="domain" description="Sodium/calcium exchanger membrane region" evidence="6">
    <location>
        <begin position="18"/>
        <end position="159"/>
    </location>
</feature>
<gene>
    <name evidence="7" type="ORF">DCD74_11730</name>
</gene>
<organism evidence="7 8">
    <name type="scientific">Solilutibacter oculi</name>
    <dbReference type="NCBI Taxonomy" id="2698682"/>
    <lineage>
        <taxon>Bacteria</taxon>
        <taxon>Pseudomonadati</taxon>
        <taxon>Pseudomonadota</taxon>
        <taxon>Gammaproteobacteria</taxon>
        <taxon>Lysobacterales</taxon>
        <taxon>Lysobacteraceae</taxon>
        <taxon>Solilutibacter</taxon>
    </lineage>
</organism>
<keyword evidence="8" id="KW-1185">Reference proteome</keyword>
<evidence type="ECO:0000313" key="8">
    <source>
        <dbReference type="Proteomes" id="UP000251842"/>
    </source>
</evidence>
<feature type="transmembrane region" description="Helical" evidence="5">
    <location>
        <begin position="12"/>
        <end position="33"/>
    </location>
</feature>
<proteinExistence type="predicted"/>
<feature type="transmembrane region" description="Helical" evidence="5">
    <location>
        <begin position="40"/>
        <end position="57"/>
    </location>
</feature>
<feature type="transmembrane region" description="Helical" evidence="5">
    <location>
        <begin position="232"/>
        <end position="251"/>
    </location>
</feature>
<name>A0A344J9C5_9GAMM</name>
<dbReference type="EMBL" id="CP029556">
    <property type="protein sequence ID" value="AXA85635.1"/>
    <property type="molecule type" value="Genomic_DNA"/>
</dbReference>
<feature type="transmembrane region" description="Helical" evidence="5">
    <location>
        <begin position="190"/>
        <end position="212"/>
    </location>
</feature>
<evidence type="ECO:0000256" key="1">
    <source>
        <dbReference type="ARBA" id="ARBA00004141"/>
    </source>
</evidence>
<dbReference type="OrthoDB" id="57558at2"/>
<feature type="transmembrane region" description="Helical" evidence="5">
    <location>
        <begin position="77"/>
        <end position="99"/>
    </location>
</feature>
<evidence type="ECO:0000256" key="4">
    <source>
        <dbReference type="ARBA" id="ARBA00023136"/>
    </source>
</evidence>
<dbReference type="GO" id="GO:0055085">
    <property type="term" value="P:transmembrane transport"/>
    <property type="evidence" value="ECO:0007669"/>
    <property type="project" value="InterPro"/>
</dbReference>
<feature type="domain" description="Sodium/calcium exchanger membrane region" evidence="6">
    <location>
        <begin position="196"/>
        <end position="341"/>
    </location>
</feature>
<evidence type="ECO:0000256" key="5">
    <source>
        <dbReference type="SAM" id="Phobius"/>
    </source>
</evidence>
<comment type="subcellular location">
    <subcellularLocation>
        <location evidence="1">Membrane</location>
        <topology evidence="1">Multi-pass membrane protein</topology>
    </subcellularLocation>
</comment>
<reference evidence="8" key="1">
    <citation type="submission" date="2018-05" db="EMBL/GenBank/DDBJ databases">
        <title>Luteimonas pekinense sp. nov., isolated from human Meibomian gland secretions, Beijing, China.</title>
        <authorList>
            <person name="Wen T."/>
            <person name="Bai H."/>
            <person name="Lv H."/>
        </authorList>
    </citation>
    <scope>NUCLEOTIDE SEQUENCE [LARGE SCALE GENOMIC DNA]</scope>
    <source>
        <strain evidence="8">83-4</strain>
    </source>
</reference>
<feature type="transmembrane region" description="Helical" evidence="5">
    <location>
        <begin position="272"/>
        <end position="290"/>
    </location>
</feature>